<feature type="region of interest" description="Disordered" evidence="12">
    <location>
        <begin position="383"/>
        <end position="533"/>
    </location>
</feature>
<dbReference type="CDD" id="cd00009">
    <property type="entry name" value="AAA"/>
    <property type="match status" value="1"/>
</dbReference>
<dbReference type="Gene3D" id="1.10.8.60">
    <property type="match status" value="1"/>
</dbReference>
<evidence type="ECO:0000256" key="4">
    <source>
        <dbReference type="ARBA" id="ARBA00022705"/>
    </source>
</evidence>
<feature type="region of interest" description="Disordered" evidence="12">
    <location>
        <begin position="552"/>
        <end position="575"/>
    </location>
</feature>
<evidence type="ECO:0000256" key="10">
    <source>
        <dbReference type="ARBA" id="ARBA00049244"/>
    </source>
</evidence>
<evidence type="ECO:0000256" key="6">
    <source>
        <dbReference type="ARBA" id="ARBA00022741"/>
    </source>
</evidence>
<evidence type="ECO:0000256" key="9">
    <source>
        <dbReference type="ARBA" id="ARBA00022932"/>
    </source>
</evidence>
<dbReference type="Pfam" id="PF12169">
    <property type="entry name" value="DNA_pol3_gamma3"/>
    <property type="match status" value="1"/>
</dbReference>
<dbReference type="InterPro" id="IPR012763">
    <property type="entry name" value="DNA_pol_III_sug/sutau_N"/>
</dbReference>
<feature type="compositionally biased region" description="Acidic residues" evidence="12">
    <location>
        <begin position="427"/>
        <end position="438"/>
    </location>
</feature>
<evidence type="ECO:0000313" key="15">
    <source>
        <dbReference type="Proteomes" id="UP001481413"/>
    </source>
</evidence>
<feature type="domain" description="AAA+ ATPase" evidence="13">
    <location>
        <begin position="37"/>
        <end position="179"/>
    </location>
</feature>
<keyword evidence="4 11" id="KW-0235">DNA replication</keyword>
<proteinExistence type="inferred from homology"/>
<keyword evidence="2 11" id="KW-0808">Transferase</keyword>
<feature type="compositionally biased region" description="Polar residues" evidence="12">
    <location>
        <begin position="506"/>
        <end position="523"/>
    </location>
</feature>
<dbReference type="EC" id="2.7.7.7" evidence="11"/>
<comment type="function">
    <text evidence="11">DNA polymerase III is a complex, multichain enzyme responsible for most of the replicative synthesis in bacteria. This DNA polymerase also exhibits 3' to 5' exonuclease activity.</text>
</comment>
<accession>A0ABP9ZZ18</accession>
<evidence type="ECO:0000256" key="7">
    <source>
        <dbReference type="ARBA" id="ARBA00022833"/>
    </source>
</evidence>
<gene>
    <name evidence="11 14" type="primary">dnaX</name>
    <name evidence="14" type="ORF">NBRC116585_14990</name>
</gene>
<dbReference type="InterPro" id="IPR001270">
    <property type="entry name" value="ClpA/B"/>
</dbReference>
<dbReference type="PANTHER" id="PTHR11669:SF0">
    <property type="entry name" value="PROTEIN STICHEL-LIKE 2"/>
    <property type="match status" value="1"/>
</dbReference>
<keyword evidence="6 11" id="KW-0547">Nucleotide-binding</keyword>
<dbReference type="InterPro" id="IPR045085">
    <property type="entry name" value="HLD_clamp_pol_III_gamma_tau"/>
</dbReference>
<comment type="caution">
    <text evidence="14">The sequence shown here is derived from an EMBL/GenBank/DDBJ whole genome shotgun (WGS) entry which is preliminary data.</text>
</comment>
<dbReference type="InterPro" id="IPR008921">
    <property type="entry name" value="DNA_pol3_clamp-load_cplx_C"/>
</dbReference>
<dbReference type="CDD" id="cd18137">
    <property type="entry name" value="HLD_clamp_pol_III_gamma_tau"/>
    <property type="match status" value="1"/>
</dbReference>
<evidence type="ECO:0000256" key="8">
    <source>
        <dbReference type="ARBA" id="ARBA00022840"/>
    </source>
</evidence>
<evidence type="ECO:0000313" key="14">
    <source>
        <dbReference type="EMBL" id="GAA6145381.1"/>
    </source>
</evidence>
<dbReference type="NCBIfam" id="TIGR02397">
    <property type="entry name" value="dnaX_nterm"/>
    <property type="match status" value="1"/>
</dbReference>
<dbReference type="Gene3D" id="1.20.272.10">
    <property type="match status" value="1"/>
</dbReference>
<dbReference type="EMBL" id="BAABWH010000003">
    <property type="protein sequence ID" value="GAA6145381.1"/>
    <property type="molecule type" value="Genomic_DNA"/>
</dbReference>
<organism evidence="14 15">
    <name type="scientific">Thalassolituus maritimus</name>
    <dbReference type="NCBI Taxonomy" id="484498"/>
    <lineage>
        <taxon>Bacteria</taxon>
        <taxon>Pseudomonadati</taxon>
        <taxon>Pseudomonadota</taxon>
        <taxon>Gammaproteobacteria</taxon>
        <taxon>Oceanospirillales</taxon>
        <taxon>Oceanospirillaceae</taxon>
        <taxon>Thalassolituus</taxon>
    </lineage>
</organism>
<dbReference type="InterPro" id="IPR003593">
    <property type="entry name" value="AAA+_ATPase"/>
</dbReference>
<evidence type="ECO:0000256" key="1">
    <source>
        <dbReference type="ARBA" id="ARBA00006360"/>
    </source>
</evidence>
<protein>
    <recommendedName>
        <fullName evidence="11">DNA polymerase III subunit gamma/tau</fullName>
        <ecNumber evidence="11">2.7.7.7</ecNumber>
    </recommendedName>
</protein>
<keyword evidence="9 11" id="KW-0239">DNA-directed DNA polymerase</keyword>
<dbReference type="InterPro" id="IPR027417">
    <property type="entry name" value="P-loop_NTPase"/>
</dbReference>
<dbReference type="NCBIfam" id="NF004046">
    <property type="entry name" value="PRK05563.1"/>
    <property type="match status" value="1"/>
</dbReference>
<dbReference type="Proteomes" id="UP001481413">
    <property type="component" value="Unassembled WGS sequence"/>
</dbReference>
<dbReference type="Gene3D" id="3.30.300.150">
    <property type="entry name" value="DNA polymerase III, tau subunit, domain V"/>
    <property type="match status" value="1"/>
</dbReference>
<feature type="compositionally biased region" description="Basic and acidic residues" evidence="12">
    <location>
        <begin position="408"/>
        <end position="418"/>
    </location>
</feature>
<keyword evidence="3 11" id="KW-0548">Nucleotidyltransferase</keyword>
<evidence type="ECO:0000256" key="3">
    <source>
        <dbReference type="ARBA" id="ARBA00022695"/>
    </source>
</evidence>
<feature type="compositionally biased region" description="Basic and acidic residues" evidence="12">
    <location>
        <begin position="447"/>
        <end position="457"/>
    </location>
</feature>
<feature type="compositionally biased region" description="Polar residues" evidence="12">
    <location>
        <begin position="555"/>
        <end position="565"/>
    </location>
</feature>
<dbReference type="InterPro" id="IPR022754">
    <property type="entry name" value="DNA_pol_III_gamma-3"/>
</dbReference>
<dbReference type="SMART" id="SM00382">
    <property type="entry name" value="AAA"/>
    <property type="match status" value="1"/>
</dbReference>
<dbReference type="NCBIfam" id="NF005942">
    <property type="entry name" value="PRK07994.1"/>
    <property type="match status" value="1"/>
</dbReference>
<keyword evidence="15" id="KW-1185">Reference proteome</keyword>
<name>A0ABP9ZZ18_9GAMM</name>
<sequence>MSYQVLARKWRPRFFDEMVGQEHVLRALINALNEGRLHHAYLFTGTRGVGKTTIARILAKCLNCEEGVSARPCGTCTSCREIAEGRFVDLIEVDAASRTRVEDTRELLDNVQYAPTRGRFKVYLIDEVHMLSTHSFNALLKTLEEPPEHVKFLLATTDPQKLPVTILSRCLQFSLKNMTPERIVGYLGKVLDAESVPYDEPALWSLGRAAQGSMRDALSLTDQAIAFGEGEVHDAQVNAMLGSMDRGRLFRLAEVMAKADAAEILAETASMAEHSPDYDEILQGLLHIWHRASLAQVVPDAIDNAEGDREAILQISMAMPAEDLQLCYQIALQGRQDLAIAPDPRQGFEMILLRMLAFRPAPESVPELDLVSALEKKKAIAPDERRAVQPVQSASEASGANPEFGEPSETHDVARPSVEESSQPEADSLESDSPESDSLDASANKAEPQKTERESARPDIAQSESAQTEVAECEVTGSEVTGPELTAPEVPAPEITGSGVAGPEAENSTQQPPVSDQSASKPLTSLMDGSAGDSSVGGGFANVAANVAAEDADSTIGSTVETTAETPPESASESLDASALPEIAAHTWHLWVDHLTLAGLPMAIARNSALVSVSGSAGSLILEFDVDPAQGALYNDTQRQRIAAALAEHLPGVSLTMSLTPPRGETPEQRRQRLLADALYSARQAIDSDPVVNQIVAELGGQVIDETVRPNS</sequence>
<evidence type="ECO:0000256" key="5">
    <source>
        <dbReference type="ARBA" id="ARBA00022723"/>
    </source>
</evidence>
<dbReference type="Pfam" id="PF22608">
    <property type="entry name" value="DNAX_ATPase_lid"/>
    <property type="match status" value="1"/>
</dbReference>
<dbReference type="InterPro" id="IPR050238">
    <property type="entry name" value="DNA_Rep/Repair_Clamp_Loader"/>
</dbReference>
<evidence type="ECO:0000256" key="2">
    <source>
        <dbReference type="ARBA" id="ARBA00022679"/>
    </source>
</evidence>
<dbReference type="SUPFAM" id="SSF52540">
    <property type="entry name" value="P-loop containing nucleoside triphosphate hydrolases"/>
    <property type="match status" value="1"/>
</dbReference>
<evidence type="ECO:0000256" key="11">
    <source>
        <dbReference type="RuleBase" id="RU364063"/>
    </source>
</evidence>
<comment type="similarity">
    <text evidence="1 11">Belongs to the DnaX/STICHEL family.</text>
</comment>
<dbReference type="Gene3D" id="3.40.50.300">
    <property type="entry name" value="P-loop containing nucleotide triphosphate hydrolases"/>
    <property type="match status" value="1"/>
</dbReference>
<keyword evidence="5" id="KW-0479">Metal-binding</keyword>
<keyword evidence="8 11" id="KW-0067">ATP-binding</keyword>
<dbReference type="RefSeq" id="WP_353294334.1">
    <property type="nucleotide sequence ID" value="NZ_BAABWH010000003.1"/>
</dbReference>
<dbReference type="SUPFAM" id="SSF48019">
    <property type="entry name" value="post-AAA+ oligomerization domain-like"/>
    <property type="match status" value="1"/>
</dbReference>
<reference evidence="14 15" key="1">
    <citation type="submission" date="2024-04" db="EMBL/GenBank/DDBJ databases">
        <title>Draft genome sequence of Thalassolituus maritimus NBRC 116585.</title>
        <authorList>
            <person name="Miyakawa T."/>
            <person name="Kusuya Y."/>
            <person name="Miura T."/>
        </authorList>
    </citation>
    <scope>NUCLEOTIDE SEQUENCE [LARGE SCALE GENOMIC DNA]</scope>
    <source>
        <strain evidence="14 15">5NW40-0001</strain>
    </source>
</reference>
<evidence type="ECO:0000259" key="13">
    <source>
        <dbReference type="SMART" id="SM00382"/>
    </source>
</evidence>
<keyword evidence="7" id="KW-0862">Zinc</keyword>
<comment type="subunit">
    <text evidence="11">DNA polymerase III contains a core (composed of alpha, epsilon and theta chains) that associates with a tau subunit. This core dimerizes to form the POLIII' complex. PolIII' associates with the gamma complex (composed of gamma, delta, delta', psi and chi chains) and with the beta chain to form the complete DNA polymerase III complex.</text>
</comment>
<dbReference type="PANTHER" id="PTHR11669">
    <property type="entry name" value="REPLICATION FACTOR C / DNA POLYMERASE III GAMMA-TAU SUBUNIT"/>
    <property type="match status" value="1"/>
</dbReference>
<dbReference type="PRINTS" id="PR00300">
    <property type="entry name" value="CLPPROTEASEA"/>
</dbReference>
<dbReference type="InterPro" id="IPR038249">
    <property type="entry name" value="PolIII_tau_V_sf"/>
</dbReference>
<evidence type="ECO:0000256" key="12">
    <source>
        <dbReference type="SAM" id="MobiDB-lite"/>
    </source>
</evidence>
<comment type="catalytic activity">
    <reaction evidence="10 11">
        <text>DNA(n) + a 2'-deoxyribonucleoside 5'-triphosphate = DNA(n+1) + diphosphate</text>
        <dbReference type="Rhea" id="RHEA:22508"/>
        <dbReference type="Rhea" id="RHEA-COMP:17339"/>
        <dbReference type="Rhea" id="RHEA-COMP:17340"/>
        <dbReference type="ChEBI" id="CHEBI:33019"/>
        <dbReference type="ChEBI" id="CHEBI:61560"/>
        <dbReference type="ChEBI" id="CHEBI:173112"/>
        <dbReference type="EC" id="2.7.7.7"/>
    </reaction>
</comment>
<dbReference type="Pfam" id="PF13177">
    <property type="entry name" value="DNA_pol3_delta2"/>
    <property type="match status" value="1"/>
</dbReference>